<gene>
    <name evidence="1" type="ORF">PSON_ATCC_30995.1.T2380003</name>
</gene>
<keyword evidence="2" id="KW-1185">Reference proteome</keyword>
<dbReference type="Proteomes" id="UP000692954">
    <property type="component" value="Unassembled WGS sequence"/>
</dbReference>
<comment type="caution">
    <text evidence="1">The sequence shown here is derived from an EMBL/GenBank/DDBJ whole genome shotgun (WGS) entry which is preliminary data.</text>
</comment>
<dbReference type="EMBL" id="CAJJDN010000238">
    <property type="protein sequence ID" value="CAD8129689.1"/>
    <property type="molecule type" value="Genomic_DNA"/>
</dbReference>
<dbReference type="AlphaFoldDB" id="A0A8S1RRF0"/>
<evidence type="ECO:0000313" key="1">
    <source>
        <dbReference type="EMBL" id="CAD8129689.1"/>
    </source>
</evidence>
<reference evidence="1" key="1">
    <citation type="submission" date="2021-01" db="EMBL/GenBank/DDBJ databases">
        <authorList>
            <consortium name="Genoscope - CEA"/>
            <person name="William W."/>
        </authorList>
    </citation>
    <scope>NUCLEOTIDE SEQUENCE</scope>
</reference>
<sequence>MFGNRQILQGCLLGKNLTQGECTTVIKIVFTLTLKFMLIRCSLPPKFEISRQYYSGNQSNSQILVLNGKQIQQS</sequence>
<accession>A0A8S1RRF0</accession>
<organism evidence="1 2">
    <name type="scientific">Paramecium sonneborni</name>
    <dbReference type="NCBI Taxonomy" id="65129"/>
    <lineage>
        <taxon>Eukaryota</taxon>
        <taxon>Sar</taxon>
        <taxon>Alveolata</taxon>
        <taxon>Ciliophora</taxon>
        <taxon>Intramacronucleata</taxon>
        <taxon>Oligohymenophorea</taxon>
        <taxon>Peniculida</taxon>
        <taxon>Parameciidae</taxon>
        <taxon>Paramecium</taxon>
    </lineage>
</organism>
<protein>
    <submittedName>
        <fullName evidence="1">Uncharacterized protein</fullName>
    </submittedName>
</protein>
<proteinExistence type="predicted"/>
<evidence type="ECO:0000313" key="2">
    <source>
        <dbReference type="Proteomes" id="UP000692954"/>
    </source>
</evidence>
<name>A0A8S1RRF0_9CILI</name>